<reference evidence="2 3" key="1">
    <citation type="submission" date="2020-03" db="EMBL/GenBank/DDBJ databases">
        <title>Complete genome sequence of Monaibacterium sp. ALG8 with diverse plasmids.</title>
        <authorList>
            <person name="Sun C."/>
        </authorList>
    </citation>
    <scope>NUCLEOTIDE SEQUENCE [LARGE SCALE GENOMIC DNA]</scope>
    <source>
        <strain evidence="2 3">ALG8</strain>
    </source>
</reference>
<organism evidence="2 3">
    <name type="scientific">Pontivivens nitratireducens</name>
    <dbReference type="NCBI Taxonomy" id="2758038"/>
    <lineage>
        <taxon>Bacteria</taxon>
        <taxon>Pseudomonadati</taxon>
        <taxon>Pseudomonadota</taxon>
        <taxon>Alphaproteobacteria</taxon>
        <taxon>Rhodobacterales</taxon>
        <taxon>Paracoccaceae</taxon>
        <taxon>Pontivivens</taxon>
    </lineage>
</organism>
<accession>A0A6G7VJT2</accession>
<keyword evidence="1" id="KW-1133">Transmembrane helix</keyword>
<feature type="transmembrane region" description="Helical" evidence="1">
    <location>
        <begin position="20"/>
        <end position="40"/>
    </location>
</feature>
<evidence type="ECO:0000313" key="3">
    <source>
        <dbReference type="Proteomes" id="UP000500791"/>
    </source>
</evidence>
<dbReference type="RefSeq" id="WP_166189058.1">
    <property type="nucleotide sequence ID" value="NZ_CP049811.1"/>
</dbReference>
<evidence type="ECO:0000313" key="2">
    <source>
        <dbReference type="EMBL" id="QIK40057.1"/>
    </source>
</evidence>
<proteinExistence type="predicted"/>
<dbReference type="Proteomes" id="UP000500791">
    <property type="component" value="Chromosome"/>
</dbReference>
<protein>
    <recommendedName>
        <fullName evidence="4">Pilus assembly protein</fullName>
    </recommendedName>
</protein>
<keyword evidence="1" id="KW-0812">Transmembrane</keyword>
<sequence length="72" mass="7505">MRLNTDLRIFATDDTGAVTVDWIVLCGAAIVLGLGVLILIEPGVDNSTQVVSDAIGTAVVDRTGESFGDELD</sequence>
<keyword evidence="1" id="KW-0472">Membrane</keyword>
<dbReference type="EMBL" id="CP049811">
    <property type="protein sequence ID" value="QIK40057.1"/>
    <property type="molecule type" value="Genomic_DNA"/>
</dbReference>
<dbReference type="KEGG" id="mon:G8E03_04335"/>
<gene>
    <name evidence="2" type="ORF">G8E03_04335</name>
</gene>
<keyword evidence="3" id="KW-1185">Reference proteome</keyword>
<evidence type="ECO:0008006" key="4">
    <source>
        <dbReference type="Google" id="ProtNLM"/>
    </source>
</evidence>
<evidence type="ECO:0000256" key="1">
    <source>
        <dbReference type="SAM" id="Phobius"/>
    </source>
</evidence>
<name>A0A6G7VJT2_9RHOB</name>
<dbReference type="AlphaFoldDB" id="A0A6G7VJT2"/>